<dbReference type="Proteomes" id="UP001175226">
    <property type="component" value="Unassembled WGS sequence"/>
</dbReference>
<keyword evidence="2" id="KW-1185">Reference proteome</keyword>
<evidence type="ECO:0000313" key="1">
    <source>
        <dbReference type="EMBL" id="KAK0452475.1"/>
    </source>
</evidence>
<comment type="caution">
    <text evidence="1">The sequence shown here is derived from an EMBL/GenBank/DDBJ whole genome shotgun (WGS) entry which is preliminary data.</text>
</comment>
<organism evidence="1 2">
    <name type="scientific">Armillaria borealis</name>
    <dbReference type="NCBI Taxonomy" id="47425"/>
    <lineage>
        <taxon>Eukaryota</taxon>
        <taxon>Fungi</taxon>
        <taxon>Dikarya</taxon>
        <taxon>Basidiomycota</taxon>
        <taxon>Agaricomycotina</taxon>
        <taxon>Agaricomycetes</taxon>
        <taxon>Agaricomycetidae</taxon>
        <taxon>Agaricales</taxon>
        <taxon>Marasmiineae</taxon>
        <taxon>Physalacriaceae</taxon>
        <taxon>Armillaria</taxon>
    </lineage>
</organism>
<sequence>MSEVKIYLKPRPVSSAYGHADYLPSQWHPDFKYDPFFGGYGTIPSDEYTIPSPDLPAAITAFHNLVSKPRATSIGDYTRPPESPEWDELFFSILARGDVDVDIDTELEIFIWAYMHYMVFYFCIPWLKFRSDPEKSVSLDTFRAKALVLPSKFIRKGNTNNEPPNVPSIVTPSFVLRVRRMLPLFLLLSNFSEEAAQ</sequence>
<accession>A0AA39K2X9</accession>
<reference evidence="1" key="1">
    <citation type="submission" date="2023-06" db="EMBL/GenBank/DDBJ databases">
        <authorList>
            <consortium name="Lawrence Berkeley National Laboratory"/>
            <person name="Ahrendt S."/>
            <person name="Sahu N."/>
            <person name="Indic B."/>
            <person name="Wong-Bajracharya J."/>
            <person name="Merenyi Z."/>
            <person name="Ke H.-M."/>
            <person name="Monk M."/>
            <person name="Kocsube S."/>
            <person name="Drula E."/>
            <person name="Lipzen A."/>
            <person name="Balint B."/>
            <person name="Henrissat B."/>
            <person name="Andreopoulos B."/>
            <person name="Martin F.M."/>
            <person name="Harder C.B."/>
            <person name="Rigling D."/>
            <person name="Ford K.L."/>
            <person name="Foster G.D."/>
            <person name="Pangilinan J."/>
            <person name="Papanicolaou A."/>
            <person name="Barry K."/>
            <person name="LaButti K."/>
            <person name="Viragh M."/>
            <person name="Koriabine M."/>
            <person name="Yan M."/>
            <person name="Riley R."/>
            <person name="Champramary S."/>
            <person name="Plett K.L."/>
            <person name="Tsai I.J."/>
            <person name="Slot J."/>
            <person name="Sipos G."/>
            <person name="Plett J."/>
            <person name="Nagy L.G."/>
            <person name="Grigoriev I.V."/>
        </authorList>
    </citation>
    <scope>NUCLEOTIDE SEQUENCE</scope>
    <source>
        <strain evidence="1">FPL87.14</strain>
    </source>
</reference>
<name>A0AA39K2X9_9AGAR</name>
<dbReference type="AlphaFoldDB" id="A0AA39K2X9"/>
<proteinExistence type="predicted"/>
<gene>
    <name evidence="1" type="ORF">EV421DRAFT_1898209</name>
</gene>
<protein>
    <submittedName>
        <fullName evidence="1">Uncharacterized protein</fullName>
    </submittedName>
</protein>
<evidence type="ECO:0000313" key="2">
    <source>
        <dbReference type="Proteomes" id="UP001175226"/>
    </source>
</evidence>
<dbReference type="EMBL" id="JAUEPT010000004">
    <property type="protein sequence ID" value="KAK0452475.1"/>
    <property type="molecule type" value="Genomic_DNA"/>
</dbReference>